<dbReference type="Proteomes" id="UP000239861">
    <property type="component" value="Unassembled WGS sequence"/>
</dbReference>
<evidence type="ECO:0000313" key="1">
    <source>
        <dbReference type="EMBL" id="PPK62813.1"/>
    </source>
</evidence>
<proteinExistence type="predicted"/>
<gene>
    <name evidence="1" type="ORF">B0F89_10111</name>
</gene>
<protein>
    <submittedName>
        <fullName evidence="1">RloB-like protein</fullName>
    </submittedName>
</protein>
<reference evidence="1 2" key="1">
    <citation type="submission" date="2018-02" db="EMBL/GenBank/DDBJ databases">
        <title>Subsurface microbial communities from deep shales in Ohio and West Virginia, USA.</title>
        <authorList>
            <person name="Wrighton K."/>
        </authorList>
    </citation>
    <scope>NUCLEOTIDE SEQUENCE [LARGE SCALE GENOMIC DNA]</scope>
    <source>
        <strain evidence="1 2">MARC-MIP3H16</strain>
    </source>
</reference>
<evidence type="ECO:0000313" key="2">
    <source>
        <dbReference type="Proteomes" id="UP000239861"/>
    </source>
</evidence>
<dbReference type="AlphaFoldDB" id="A0AB36ZYW3"/>
<comment type="caution">
    <text evidence="1">The sequence shown here is derived from an EMBL/GenBank/DDBJ whole genome shotgun (WGS) entry which is preliminary data.</text>
</comment>
<dbReference type="Pfam" id="PF13707">
    <property type="entry name" value="RloB"/>
    <property type="match status" value="1"/>
</dbReference>
<dbReference type="EMBL" id="PTIW01000001">
    <property type="protein sequence ID" value="PPK62813.1"/>
    <property type="molecule type" value="Genomic_DNA"/>
</dbReference>
<name>A0AB36ZYW3_9BACT</name>
<sequence>MGTDDLFSKRKATKVTQLQRAKESREPYDKVLIVCEGEKTEPHYLMALRDHLKLSQANIKIDPNSDSSPTSVVKYAKELIKESPKDPYNHVFCVIDRDRHADFDTAIAQINGYRNKDTKLHSIVSNPCFEFWILLHFDYTTKLFGTSGDSPCMDLIKNNLKVFVEDYEKGDKAIMPPIIKSGLERAVANAKRANESAKRNGIDNPTTQMDELVDYLKGLKDEK</sequence>
<accession>A0AB36ZYW3</accession>
<dbReference type="InterPro" id="IPR025591">
    <property type="entry name" value="RloB"/>
</dbReference>
<organism evidence="1 2">
    <name type="scientific">Malaciobacter marinus</name>
    <dbReference type="NCBI Taxonomy" id="505249"/>
    <lineage>
        <taxon>Bacteria</taxon>
        <taxon>Pseudomonadati</taxon>
        <taxon>Campylobacterota</taxon>
        <taxon>Epsilonproteobacteria</taxon>
        <taxon>Campylobacterales</taxon>
        <taxon>Arcobacteraceae</taxon>
        <taxon>Malaciobacter</taxon>
    </lineage>
</organism>
<dbReference type="RefSeq" id="WP_104411523.1">
    <property type="nucleotide sequence ID" value="NZ_PTIW01000001.1"/>
</dbReference>